<feature type="compositionally biased region" description="Low complexity" evidence="2">
    <location>
        <begin position="264"/>
        <end position="280"/>
    </location>
</feature>
<feature type="compositionally biased region" description="Low complexity" evidence="2">
    <location>
        <begin position="518"/>
        <end position="529"/>
    </location>
</feature>
<dbReference type="SMART" id="SM00360">
    <property type="entry name" value="RRM"/>
    <property type="match status" value="1"/>
</dbReference>
<feature type="compositionally biased region" description="Basic and acidic residues" evidence="2">
    <location>
        <begin position="439"/>
        <end position="516"/>
    </location>
</feature>
<accession>A0A3N4I536</accession>
<feature type="compositionally biased region" description="Low complexity" evidence="2">
    <location>
        <begin position="721"/>
        <end position="750"/>
    </location>
</feature>
<feature type="compositionally biased region" description="Polar residues" evidence="2">
    <location>
        <begin position="22"/>
        <end position="35"/>
    </location>
</feature>
<feature type="compositionally biased region" description="Low complexity" evidence="2">
    <location>
        <begin position="762"/>
        <end position="815"/>
    </location>
</feature>
<evidence type="ECO:0000256" key="1">
    <source>
        <dbReference type="PROSITE-ProRule" id="PRU00176"/>
    </source>
</evidence>
<dbReference type="PANTHER" id="PTHR23295">
    <property type="entry name" value="NUCLEAR RECEPTOR COACTIVATOR 5-RELATED"/>
    <property type="match status" value="1"/>
</dbReference>
<dbReference type="EMBL" id="ML119681">
    <property type="protein sequence ID" value="RPA81169.1"/>
    <property type="molecule type" value="Genomic_DNA"/>
</dbReference>
<dbReference type="InterPro" id="IPR052600">
    <property type="entry name" value="Nuc_rcpt_coact/corep"/>
</dbReference>
<organism evidence="4 5">
    <name type="scientific">Ascobolus immersus RN42</name>
    <dbReference type="NCBI Taxonomy" id="1160509"/>
    <lineage>
        <taxon>Eukaryota</taxon>
        <taxon>Fungi</taxon>
        <taxon>Dikarya</taxon>
        <taxon>Ascomycota</taxon>
        <taxon>Pezizomycotina</taxon>
        <taxon>Pezizomycetes</taxon>
        <taxon>Pezizales</taxon>
        <taxon>Ascobolaceae</taxon>
        <taxon>Ascobolus</taxon>
    </lineage>
</organism>
<dbReference type="Gene3D" id="3.30.70.330">
    <property type="match status" value="1"/>
</dbReference>
<feature type="domain" description="RRM" evidence="3">
    <location>
        <begin position="343"/>
        <end position="414"/>
    </location>
</feature>
<dbReference type="OrthoDB" id="10044938at2759"/>
<gene>
    <name evidence="4" type="ORF">BJ508DRAFT_114794</name>
</gene>
<name>A0A3N4I536_ASCIM</name>
<evidence type="ECO:0000313" key="5">
    <source>
        <dbReference type="Proteomes" id="UP000275078"/>
    </source>
</evidence>
<dbReference type="PANTHER" id="PTHR23295:SF6">
    <property type="entry name" value="NEOSIN, ISOFORM A"/>
    <property type="match status" value="1"/>
</dbReference>
<feature type="compositionally biased region" description="Low complexity" evidence="2">
    <location>
        <begin position="206"/>
        <end position="220"/>
    </location>
</feature>
<dbReference type="InterPro" id="IPR000504">
    <property type="entry name" value="RRM_dom"/>
</dbReference>
<dbReference type="InterPro" id="IPR012677">
    <property type="entry name" value="Nucleotide-bd_a/b_plait_sf"/>
</dbReference>
<dbReference type="STRING" id="1160509.A0A3N4I536"/>
<dbReference type="AlphaFoldDB" id="A0A3N4I536"/>
<keyword evidence="1" id="KW-0694">RNA-binding</keyword>
<dbReference type="PROSITE" id="PS50102">
    <property type="entry name" value="RRM"/>
    <property type="match status" value="1"/>
</dbReference>
<protein>
    <recommendedName>
        <fullName evidence="3">RRM domain-containing protein</fullName>
    </recommendedName>
</protein>
<reference evidence="4 5" key="1">
    <citation type="journal article" date="2018" name="Nat. Ecol. Evol.">
        <title>Pezizomycetes genomes reveal the molecular basis of ectomycorrhizal truffle lifestyle.</title>
        <authorList>
            <person name="Murat C."/>
            <person name="Payen T."/>
            <person name="Noel B."/>
            <person name="Kuo A."/>
            <person name="Morin E."/>
            <person name="Chen J."/>
            <person name="Kohler A."/>
            <person name="Krizsan K."/>
            <person name="Balestrini R."/>
            <person name="Da Silva C."/>
            <person name="Montanini B."/>
            <person name="Hainaut M."/>
            <person name="Levati E."/>
            <person name="Barry K.W."/>
            <person name="Belfiori B."/>
            <person name="Cichocki N."/>
            <person name="Clum A."/>
            <person name="Dockter R.B."/>
            <person name="Fauchery L."/>
            <person name="Guy J."/>
            <person name="Iotti M."/>
            <person name="Le Tacon F."/>
            <person name="Lindquist E.A."/>
            <person name="Lipzen A."/>
            <person name="Malagnac F."/>
            <person name="Mello A."/>
            <person name="Molinier V."/>
            <person name="Miyauchi S."/>
            <person name="Poulain J."/>
            <person name="Riccioni C."/>
            <person name="Rubini A."/>
            <person name="Sitrit Y."/>
            <person name="Splivallo R."/>
            <person name="Traeger S."/>
            <person name="Wang M."/>
            <person name="Zifcakova L."/>
            <person name="Wipf D."/>
            <person name="Zambonelli A."/>
            <person name="Paolocci F."/>
            <person name="Nowrousian M."/>
            <person name="Ottonello S."/>
            <person name="Baldrian P."/>
            <person name="Spatafora J.W."/>
            <person name="Henrissat B."/>
            <person name="Nagy L.G."/>
            <person name="Aury J.M."/>
            <person name="Wincker P."/>
            <person name="Grigoriev I.V."/>
            <person name="Bonfante P."/>
            <person name="Martin F.M."/>
        </authorList>
    </citation>
    <scope>NUCLEOTIDE SEQUENCE [LARGE SCALE GENOMIC DNA]</scope>
    <source>
        <strain evidence="4 5">RN42</strain>
    </source>
</reference>
<feature type="compositionally biased region" description="Low complexity" evidence="2">
    <location>
        <begin position="228"/>
        <end position="251"/>
    </location>
</feature>
<proteinExistence type="predicted"/>
<dbReference type="Proteomes" id="UP000275078">
    <property type="component" value="Unassembled WGS sequence"/>
</dbReference>
<dbReference type="InterPro" id="IPR035979">
    <property type="entry name" value="RBD_domain_sf"/>
</dbReference>
<feature type="compositionally biased region" description="Low complexity" evidence="2">
    <location>
        <begin position="158"/>
        <end position="169"/>
    </location>
</feature>
<evidence type="ECO:0000313" key="4">
    <source>
        <dbReference type="EMBL" id="RPA81169.1"/>
    </source>
</evidence>
<feature type="region of interest" description="Disordered" evidence="2">
    <location>
        <begin position="721"/>
        <end position="821"/>
    </location>
</feature>
<evidence type="ECO:0000259" key="3">
    <source>
        <dbReference type="PROSITE" id="PS50102"/>
    </source>
</evidence>
<feature type="region of interest" description="Disordered" evidence="2">
    <location>
        <begin position="103"/>
        <end position="169"/>
    </location>
</feature>
<feature type="region of interest" description="Disordered" evidence="2">
    <location>
        <begin position="396"/>
        <end position="538"/>
    </location>
</feature>
<dbReference type="GO" id="GO:0003723">
    <property type="term" value="F:RNA binding"/>
    <property type="evidence" value="ECO:0007669"/>
    <property type="project" value="UniProtKB-UniRule"/>
</dbReference>
<keyword evidence="5" id="KW-1185">Reference proteome</keyword>
<feature type="region of interest" description="Disordered" evidence="2">
    <location>
        <begin position="206"/>
        <end position="316"/>
    </location>
</feature>
<feature type="region of interest" description="Disordered" evidence="2">
    <location>
        <begin position="1"/>
        <end position="57"/>
    </location>
</feature>
<feature type="compositionally biased region" description="Polar residues" evidence="2">
    <location>
        <begin position="131"/>
        <end position="157"/>
    </location>
</feature>
<dbReference type="Pfam" id="PF00076">
    <property type="entry name" value="RRM_1"/>
    <property type="match status" value="1"/>
</dbReference>
<sequence length="833" mass="92203">MSEITEHSSPAPEDEIHHDTDSSSTFPPTPLQTNAREGLSPVSPRPLHVTEPSSVPVLENQMDPAFIKTGEPTANAVEALDNLQTANLGDDSEVLDTGASNTILYDPASTASIPEPKDTTMGENEDHTEDSTNNQNTAETNESSPTTNGAVNYSAHFSPTANSNTSPTTTASQAAAIPASLAAPSLIPSDLQLLLSQLSPETLKVASPATPATTTTLPLLPTHPPSSQPQLASSPSATASLPVAIAPASAPNLPPNPLTGTHSLPAAPTNNTTSNNNINNNPPPSLPKPPHVRPRSMSQSSSVEDEGEGKPFSPEEEKAYEEFLSEEREYVSKGQWDRFPAGSRLFIGNLPTEKVTKRDLFRIFSRHGRLAQISIKQAFGFIQFLDVSSCHSAIKGEEGTPVRGRRMHLEVSKPQKNTRQERRRTRSPDARGPLSPRPSRSDYRERDRYPDRDRHYRGDDRGPPRGRDDDRDRDRDMDRGRGRDSYRGGRDRDEYRRSPPPRMRRDDYRPSRDRTRSRTPPSRYRSRSPADSLAIPRRAPHEIPEVQFIVTEKLHDEFIYYVREPFHKKKIKNDVLYLSPRIPLDDVIRRQILEGVLAVGILNHKSETTGKFTMQVFDRRGGESNVRFETYDDLAPEIAGELVDRVKLQTGASYRGYPQPQIVSPYGAPMAMPAAMPQANMQDMLKAFDPAMLQQFLGNMQQMGGNPALIQQQLQQMQQMQQAQQQQQQQHQQHQPQSHQQHSRQNSQQMYGHQPEPAQPKQQQMQASLASLLASRGAVPQPQSQQSAPQQSYGGQQGYPPNLATLLASANASGSGQPGQVNNLLETLAQLKR</sequence>
<evidence type="ECO:0000256" key="2">
    <source>
        <dbReference type="SAM" id="MobiDB-lite"/>
    </source>
</evidence>
<dbReference type="SUPFAM" id="SSF54928">
    <property type="entry name" value="RNA-binding domain, RBD"/>
    <property type="match status" value="1"/>
</dbReference>